<protein>
    <recommendedName>
        <fullName evidence="3">HECT domain-containing protein</fullName>
    </recommendedName>
</protein>
<dbReference type="GO" id="GO:0004842">
    <property type="term" value="F:ubiquitin-protein transferase activity"/>
    <property type="evidence" value="ECO:0007669"/>
    <property type="project" value="InterPro"/>
</dbReference>
<feature type="domain" description="HECT" evidence="3">
    <location>
        <begin position="1"/>
        <end position="53"/>
    </location>
</feature>
<dbReference type="PROSITE" id="PS50237">
    <property type="entry name" value="HECT"/>
    <property type="match status" value="1"/>
</dbReference>
<dbReference type="AlphaFoldDB" id="A0A3P7N0B4"/>
<gene>
    <name evidence="4" type="ORF">DILT_LOCUS15187</name>
</gene>
<dbReference type="InterPro" id="IPR035983">
    <property type="entry name" value="Hect_E3_ubiquitin_ligase"/>
</dbReference>
<dbReference type="InterPro" id="IPR000569">
    <property type="entry name" value="HECT_dom"/>
</dbReference>
<evidence type="ECO:0000256" key="2">
    <source>
        <dbReference type="PROSITE-ProRule" id="PRU00104"/>
    </source>
</evidence>
<proteinExistence type="predicted"/>
<organism evidence="4 5">
    <name type="scientific">Dibothriocephalus latus</name>
    <name type="common">Fish tapeworm</name>
    <name type="synonym">Diphyllobothrium latum</name>
    <dbReference type="NCBI Taxonomy" id="60516"/>
    <lineage>
        <taxon>Eukaryota</taxon>
        <taxon>Metazoa</taxon>
        <taxon>Spiralia</taxon>
        <taxon>Lophotrochozoa</taxon>
        <taxon>Platyhelminthes</taxon>
        <taxon>Cestoda</taxon>
        <taxon>Eucestoda</taxon>
        <taxon>Diphyllobothriidea</taxon>
        <taxon>Diphyllobothriidae</taxon>
        <taxon>Dibothriocephalus</taxon>
    </lineage>
</organism>
<name>A0A3P7N0B4_DIBLA</name>
<dbReference type="OrthoDB" id="5986060at2759"/>
<dbReference type="Proteomes" id="UP000281553">
    <property type="component" value="Unassembled WGS sequence"/>
</dbReference>
<accession>A0A3P7N0B4</accession>
<sequence>MDYHPPDSYLPEGSTCLFTLRLPQYSSLAVFRERLRYAIFSCRSIDSDDLTMLE</sequence>
<evidence type="ECO:0000313" key="4">
    <source>
        <dbReference type="EMBL" id="VDN28508.1"/>
    </source>
</evidence>
<keyword evidence="5" id="KW-1185">Reference proteome</keyword>
<dbReference type="InterPro" id="IPR042469">
    <property type="entry name" value="HECTD3"/>
</dbReference>
<dbReference type="EMBL" id="UYRU01077781">
    <property type="protein sequence ID" value="VDN28508.1"/>
    <property type="molecule type" value="Genomic_DNA"/>
</dbReference>
<evidence type="ECO:0000259" key="3">
    <source>
        <dbReference type="PROSITE" id="PS50237"/>
    </source>
</evidence>
<keyword evidence="1 2" id="KW-0833">Ubl conjugation pathway</keyword>
<evidence type="ECO:0000256" key="1">
    <source>
        <dbReference type="ARBA" id="ARBA00022786"/>
    </source>
</evidence>
<dbReference type="PANTHER" id="PTHR46654">
    <property type="entry name" value="E3 UBIQUITIN-PROTEIN LIGASE HECTD3"/>
    <property type="match status" value="1"/>
</dbReference>
<evidence type="ECO:0000313" key="5">
    <source>
        <dbReference type="Proteomes" id="UP000281553"/>
    </source>
</evidence>
<dbReference type="Pfam" id="PF00632">
    <property type="entry name" value="HECT"/>
    <property type="match status" value="1"/>
</dbReference>
<dbReference type="PANTHER" id="PTHR46654:SF1">
    <property type="entry name" value="E3 UBIQUITIN-PROTEIN LIGASE HECTD3"/>
    <property type="match status" value="1"/>
</dbReference>
<reference evidence="4 5" key="1">
    <citation type="submission" date="2018-11" db="EMBL/GenBank/DDBJ databases">
        <authorList>
            <consortium name="Pathogen Informatics"/>
        </authorList>
    </citation>
    <scope>NUCLEOTIDE SEQUENCE [LARGE SCALE GENOMIC DNA]</scope>
</reference>
<feature type="active site" description="Glycyl thioester intermediate" evidence="2">
    <location>
        <position position="16"/>
    </location>
</feature>
<dbReference type="Gene3D" id="3.30.2410.10">
    <property type="entry name" value="Hect, E3 ligase catalytic domain"/>
    <property type="match status" value="1"/>
</dbReference>
<dbReference type="SUPFAM" id="SSF56204">
    <property type="entry name" value="Hect, E3 ligase catalytic domain"/>
    <property type="match status" value="1"/>
</dbReference>